<organism evidence="2">
    <name type="scientific">Sipha flava</name>
    <name type="common">yellow sugarcane aphid</name>
    <dbReference type="NCBI Taxonomy" id="143950"/>
    <lineage>
        <taxon>Eukaryota</taxon>
        <taxon>Metazoa</taxon>
        <taxon>Ecdysozoa</taxon>
        <taxon>Arthropoda</taxon>
        <taxon>Hexapoda</taxon>
        <taxon>Insecta</taxon>
        <taxon>Pterygota</taxon>
        <taxon>Neoptera</taxon>
        <taxon>Paraneoptera</taxon>
        <taxon>Hemiptera</taxon>
        <taxon>Sternorrhyncha</taxon>
        <taxon>Aphidomorpha</taxon>
        <taxon>Aphidoidea</taxon>
        <taxon>Aphididae</taxon>
        <taxon>Sipha</taxon>
    </lineage>
</organism>
<proteinExistence type="predicted"/>
<dbReference type="InterPro" id="IPR000477">
    <property type="entry name" value="RT_dom"/>
</dbReference>
<gene>
    <name evidence="2" type="primary">RTase_2</name>
    <name evidence="2" type="ORF">g.181524</name>
</gene>
<dbReference type="Pfam" id="PF00078">
    <property type="entry name" value="RVT_1"/>
    <property type="match status" value="1"/>
</dbReference>
<name>A0A2S2R394_9HEMI</name>
<dbReference type="EMBL" id="GGMS01015266">
    <property type="protein sequence ID" value="MBY84469.1"/>
    <property type="molecule type" value="Transcribed_RNA"/>
</dbReference>
<accession>A0A2S2R394</accession>
<dbReference type="PROSITE" id="PS50878">
    <property type="entry name" value="RT_POL"/>
    <property type="match status" value="1"/>
</dbReference>
<evidence type="ECO:0000313" key="2">
    <source>
        <dbReference type="EMBL" id="MBY84469.1"/>
    </source>
</evidence>
<evidence type="ECO:0000259" key="1">
    <source>
        <dbReference type="PROSITE" id="PS50878"/>
    </source>
</evidence>
<dbReference type="InterPro" id="IPR043502">
    <property type="entry name" value="DNA/RNA_pol_sf"/>
</dbReference>
<sequence>MDEQHGFRSRKSTVTFSLSFTSYILKSFESDCQVDAVFTDFNKAFDTVIHSRLISELDSLGIGNPLLLWLQSYLSQRMQFVKVHGVVSNLFITPSGVPQGGHLSSLLFILFINSINRYISASRVLLFSDDIKIYSKITSPPDCLQLQSDLNIFSLWAQRIGLTFNLNKCHVMSFHRKRTCIIHPYSLNS</sequence>
<keyword evidence="2" id="KW-0695">RNA-directed DNA polymerase</keyword>
<dbReference type="OrthoDB" id="6629632at2759"/>
<keyword evidence="2" id="KW-0548">Nucleotidyltransferase</keyword>
<protein>
    <submittedName>
        <fullName evidence="2">Putative RNA-directed DNA polymerase</fullName>
    </submittedName>
</protein>
<dbReference type="SUPFAM" id="SSF56672">
    <property type="entry name" value="DNA/RNA polymerases"/>
    <property type="match status" value="1"/>
</dbReference>
<reference evidence="2" key="1">
    <citation type="submission" date="2018-04" db="EMBL/GenBank/DDBJ databases">
        <title>Transcriptome assembly of Sipha flava.</title>
        <authorList>
            <person name="Scully E.D."/>
            <person name="Geib S.M."/>
            <person name="Palmer N.A."/>
            <person name="Koch K."/>
            <person name="Bradshaw J."/>
            <person name="Heng-Moss T."/>
            <person name="Sarath G."/>
        </authorList>
    </citation>
    <scope>NUCLEOTIDE SEQUENCE</scope>
</reference>
<dbReference type="GO" id="GO:0003964">
    <property type="term" value="F:RNA-directed DNA polymerase activity"/>
    <property type="evidence" value="ECO:0007669"/>
    <property type="project" value="UniProtKB-KW"/>
</dbReference>
<feature type="domain" description="Reverse transcriptase" evidence="1">
    <location>
        <begin position="1"/>
        <end position="187"/>
    </location>
</feature>
<dbReference type="AlphaFoldDB" id="A0A2S2R394"/>
<keyword evidence="2" id="KW-0808">Transferase</keyword>
<dbReference type="PANTHER" id="PTHR33332">
    <property type="entry name" value="REVERSE TRANSCRIPTASE DOMAIN-CONTAINING PROTEIN"/>
    <property type="match status" value="1"/>
</dbReference>